<proteinExistence type="predicted"/>
<gene>
    <name evidence="2" type="ORF">NQ315_008505</name>
</gene>
<protein>
    <recommendedName>
        <fullName evidence="4">Malate dehydrogenase 1B</fullName>
    </recommendedName>
</protein>
<dbReference type="InterPro" id="IPR010945">
    <property type="entry name" value="Malate_DH_type2"/>
</dbReference>
<sequence length="512" mass="58329">LSNKMPYFVIDGTPDCPNFGHAIIVAQYLSEHLPDFKYKKVEVKHSVWAEHLMEMNEETKWSVVKSPIIWKEIHQWGGKKYLIGGLSEFWEYVYCYYGLESRIPKSELLKLAAENLKFFEKKEQDAAERINHVRVVGIIGASERIVTLLLNELFEIPNFRREGVIVKLYDERAYEERKRKTMEDVADYFNNHSVFGAQTVFIVDKLKGTIDHCDLLLIVEDFRPCAKWQPGQDENYALEKCFANMNYLAEGIAVSKPQNLRIIVAGQGPTCFLATCLVEFCATVRLSDIVVVAADEGLSYLSALAEKTEIPVHKISAPPVWGFIGMKSFVDLRHTVFKADVYRPNERSLTAPHGSTLPLGTIKSELRLMSHLIPDQNEIERIVDERKKKIMKTLEHPPLFSKIRAIISLLKLWYAEEPSDEIISLGVCSNGSFGIPPGVVFSQPVKLNAKGKWVPYSQFPLMDDRTVNEIANCVESTTQTLRQFGLSCLYQKHLCLDDDDFIYSFMKAEDGG</sequence>
<reference evidence="2 3" key="1">
    <citation type="journal article" date="2023" name="Insect Mol. Biol.">
        <title>Genome sequencing provides insights into the evolution of gene families encoding plant cell wall-degrading enzymes in longhorned beetles.</title>
        <authorList>
            <person name="Shin N.R."/>
            <person name="Okamura Y."/>
            <person name="Kirsch R."/>
            <person name="Pauchet Y."/>
        </authorList>
    </citation>
    <scope>NUCLEOTIDE SEQUENCE [LARGE SCALE GENOMIC DNA]</scope>
    <source>
        <strain evidence="2">EAD_L_NR</strain>
    </source>
</reference>
<dbReference type="GO" id="GO:0006108">
    <property type="term" value="P:malate metabolic process"/>
    <property type="evidence" value="ECO:0007669"/>
    <property type="project" value="InterPro"/>
</dbReference>
<evidence type="ECO:0008006" key="4">
    <source>
        <dbReference type="Google" id="ProtNLM"/>
    </source>
</evidence>
<evidence type="ECO:0000313" key="2">
    <source>
        <dbReference type="EMBL" id="KAJ8921872.1"/>
    </source>
</evidence>
<dbReference type="EMBL" id="JANEYG010000008">
    <property type="protein sequence ID" value="KAJ8921872.1"/>
    <property type="molecule type" value="Genomic_DNA"/>
</dbReference>
<feature type="non-terminal residue" evidence="2">
    <location>
        <position position="1"/>
    </location>
</feature>
<dbReference type="Gene3D" id="3.90.110.10">
    <property type="entry name" value="Lactate dehydrogenase/glycoside hydrolase, family 4, C-terminal"/>
    <property type="match status" value="1"/>
</dbReference>
<dbReference type="Proteomes" id="UP001159042">
    <property type="component" value="Unassembled WGS sequence"/>
</dbReference>
<keyword evidence="3" id="KW-1185">Reference proteome</keyword>
<comment type="caution">
    <text evidence="2">The sequence shown here is derived from an EMBL/GenBank/DDBJ whole genome shotgun (WGS) entry which is preliminary data.</text>
</comment>
<evidence type="ECO:0000313" key="3">
    <source>
        <dbReference type="Proteomes" id="UP001159042"/>
    </source>
</evidence>
<dbReference type="Gene3D" id="3.40.50.720">
    <property type="entry name" value="NAD(P)-binding Rossmann-like Domain"/>
    <property type="match status" value="1"/>
</dbReference>
<dbReference type="PANTHER" id="PTHR23382">
    <property type="entry name" value="MALATE DEHYDROGENASE"/>
    <property type="match status" value="1"/>
</dbReference>
<accession>A0AAV8W5I4</accession>
<organism evidence="2 3">
    <name type="scientific">Exocentrus adspersus</name>
    <dbReference type="NCBI Taxonomy" id="1586481"/>
    <lineage>
        <taxon>Eukaryota</taxon>
        <taxon>Metazoa</taxon>
        <taxon>Ecdysozoa</taxon>
        <taxon>Arthropoda</taxon>
        <taxon>Hexapoda</taxon>
        <taxon>Insecta</taxon>
        <taxon>Pterygota</taxon>
        <taxon>Neoptera</taxon>
        <taxon>Endopterygota</taxon>
        <taxon>Coleoptera</taxon>
        <taxon>Polyphaga</taxon>
        <taxon>Cucujiformia</taxon>
        <taxon>Chrysomeloidea</taxon>
        <taxon>Cerambycidae</taxon>
        <taxon>Lamiinae</taxon>
        <taxon>Acanthocinini</taxon>
        <taxon>Exocentrus</taxon>
    </lineage>
</organism>
<evidence type="ECO:0000256" key="1">
    <source>
        <dbReference type="ARBA" id="ARBA00023002"/>
    </source>
</evidence>
<name>A0AAV8W5I4_9CUCU</name>
<dbReference type="GO" id="GO:0016615">
    <property type="term" value="F:malate dehydrogenase activity"/>
    <property type="evidence" value="ECO:0007669"/>
    <property type="project" value="InterPro"/>
</dbReference>
<keyword evidence="1" id="KW-0560">Oxidoreductase</keyword>
<dbReference type="InterPro" id="IPR015955">
    <property type="entry name" value="Lactate_DH/Glyco_Ohase_4_C"/>
</dbReference>
<dbReference type="AlphaFoldDB" id="A0AAV8W5I4"/>
<dbReference type="GO" id="GO:0016616">
    <property type="term" value="F:oxidoreductase activity, acting on the CH-OH group of donors, NAD or NADP as acceptor"/>
    <property type="evidence" value="ECO:0007669"/>
    <property type="project" value="InterPro"/>
</dbReference>
<dbReference type="SUPFAM" id="SSF56327">
    <property type="entry name" value="LDH C-terminal domain-like"/>
    <property type="match status" value="1"/>
</dbReference>